<dbReference type="PANTHER" id="PTHR43736:SF1">
    <property type="entry name" value="DIHYDRONEOPTERIN TRIPHOSPHATE DIPHOSPHATASE"/>
    <property type="match status" value="1"/>
</dbReference>
<reference evidence="2 3" key="1">
    <citation type="submission" date="2019-04" db="EMBL/GenBank/DDBJ databases">
        <title>Vagococcus sp. nov., isolated from faeces of yaks (Bos grunniens).</title>
        <authorList>
            <person name="Ge Y."/>
        </authorList>
    </citation>
    <scope>NUCLEOTIDE SEQUENCE [LARGE SCALE GENOMIC DNA]</scope>
    <source>
        <strain evidence="2 3">MN-17</strain>
    </source>
</reference>
<name>A0A4D7CVD1_9ENTE</name>
<sequence length="170" mass="19469">MLDLMETQEHLFTRINKCAHFTASAWVVNQGRDKVLMAYHNLYDSWAWLGGHADGNKNLLEVAIKEVQEESGLKNVKAVTNEIFSIEVLTVDGHEKKGLYEPSHLHLNVTYLLEADENEPLINKPDENSEVAWFKLDDAVAASNEEWFRKRIYPKLNAKLKQYLDGSLAK</sequence>
<dbReference type="Pfam" id="PF00293">
    <property type="entry name" value="NUDIX"/>
    <property type="match status" value="1"/>
</dbReference>
<protein>
    <submittedName>
        <fullName evidence="2">NUDIX domain-containing protein</fullName>
    </submittedName>
</protein>
<dbReference type="EMBL" id="CP039712">
    <property type="protein sequence ID" value="QCI87374.1"/>
    <property type="molecule type" value="Genomic_DNA"/>
</dbReference>
<accession>A0A4D7CVD1</accession>
<dbReference type="KEGG" id="vao:FA707_05865"/>
<comment type="similarity">
    <text evidence="1">Belongs to the Nudix hydrolase family.</text>
</comment>
<keyword evidence="3" id="KW-1185">Reference proteome</keyword>
<evidence type="ECO:0000256" key="1">
    <source>
        <dbReference type="ARBA" id="ARBA00005582"/>
    </source>
</evidence>
<organism evidence="2 3">
    <name type="scientific">Vagococcus zengguangii</name>
    <dbReference type="NCBI Taxonomy" id="2571750"/>
    <lineage>
        <taxon>Bacteria</taxon>
        <taxon>Bacillati</taxon>
        <taxon>Bacillota</taxon>
        <taxon>Bacilli</taxon>
        <taxon>Lactobacillales</taxon>
        <taxon>Enterococcaceae</taxon>
        <taxon>Vagococcus</taxon>
    </lineage>
</organism>
<proteinExistence type="inferred from homology"/>
<gene>
    <name evidence="2" type="ORF">FA707_05865</name>
</gene>
<dbReference type="CDD" id="cd03674">
    <property type="entry name" value="NUDIX_Hydrolase"/>
    <property type="match status" value="1"/>
</dbReference>
<evidence type="ECO:0000313" key="2">
    <source>
        <dbReference type="EMBL" id="QCI87374.1"/>
    </source>
</evidence>
<dbReference type="Gene3D" id="3.90.79.10">
    <property type="entry name" value="Nucleoside Triphosphate Pyrophosphohydrolase"/>
    <property type="match status" value="1"/>
</dbReference>
<dbReference type="InterPro" id="IPR000086">
    <property type="entry name" value="NUDIX_hydrolase_dom"/>
</dbReference>
<dbReference type="InterPro" id="IPR015797">
    <property type="entry name" value="NUDIX_hydrolase-like_dom_sf"/>
</dbReference>
<dbReference type="Proteomes" id="UP000298615">
    <property type="component" value="Chromosome"/>
</dbReference>
<evidence type="ECO:0000313" key="3">
    <source>
        <dbReference type="Proteomes" id="UP000298615"/>
    </source>
</evidence>
<dbReference type="PANTHER" id="PTHR43736">
    <property type="entry name" value="ADP-RIBOSE PYROPHOSPHATASE"/>
    <property type="match status" value="1"/>
</dbReference>
<dbReference type="OrthoDB" id="9787880at2"/>
<dbReference type="AlphaFoldDB" id="A0A4D7CVD1"/>
<dbReference type="PROSITE" id="PS51462">
    <property type="entry name" value="NUDIX"/>
    <property type="match status" value="1"/>
</dbReference>
<dbReference type="SUPFAM" id="SSF55811">
    <property type="entry name" value="Nudix"/>
    <property type="match status" value="1"/>
</dbReference>